<evidence type="ECO:0000313" key="4">
    <source>
        <dbReference type="EMBL" id="ERS98327.1"/>
    </source>
</evidence>
<dbReference type="InterPro" id="IPR036291">
    <property type="entry name" value="NAD(P)-bd_dom_sf"/>
</dbReference>
<keyword evidence="5" id="KW-1185">Reference proteome</keyword>
<dbReference type="Proteomes" id="UP000018087">
    <property type="component" value="Unassembled WGS sequence"/>
</dbReference>
<evidence type="ECO:0000259" key="3">
    <source>
        <dbReference type="Pfam" id="PF01370"/>
    </source>
</evidence>
<gene>
    <name evidence="4" type="ORF">HMPREF1624_05111</name>
</gene>
<evidence type="ECO:0000256" key="2">
    <source>
        <dbReference type="ARBA" id="ARBA00023445"/>
    </source>
</evidence>
<name>U7PRV0_SPOS1</name>
<dbReference type="PANTHER" id="PTHR10366">
    <property type="entry name" value="NAD DEPENDENT EPIMERASE/DEHYDRATASE"/>
    <property type="match status" value="1"/>
</dbReference>
<evidence type="ECO:0000313" key="5">
    <source>
        <dbReference type="Proteomes" id="UP000018087"/>
    </source>
</evidence>
<dbReference type="InterPro" id="IPR050425">
    <property type="entry name" value="NAD(P)_dehydrat-like"/>
</dbReference>
<sequence>MSTPFVLITGTTGFIGAEVLHDALAKGYRVRVTVRKEEQVALTKARHADAGDRLEVLVVPDLSKKAALAKALSGGVDYIVHVASPLAQPGLDLHEGYINPAVNSTVALLEAATEAQTVKRVIITSSAVALLPLDWVSRPGYEAKEGVNRSLQVDVDATYPDDGSAEFTKYQISKILAHRATLDYVDAAAKKGEKIPEIVTIHPFFVIGHDRSQLPTDKPHGVNNLYLGALQSPEPPVPSALVDVRDVSATHVAAISVPSEQLEGKGRYTVTEVVNLGPRVTWEELAAYVKEKYPSFPLKLTGSGPFSNPSTADTTRATRDFGVKFHDPLDTVAALVEQNLAVRTSVWQHWNATTAQHRHANDPEVIIDYRRATIVDHKTIELLTEMADAADTTAEVANGKATTPAQVTEVNGEISLDGTMPVIYNI</sequence>
<dbReference type="GO" id="GO:0016616">
    <property type="term" value="F:oxidoreductase activity, acting on the CH-OH group of donors, NAD or NADP as acceptor"/>
    <property type="evidence" value="ECO:0007669"/>
    <property type="project" value="TreeGrafter"/>
</dbReference>
<keyword evidence="1" id="KW-0560">Oxidoreductase</keyword>
<evidence type="ECO:0000256" key="1">
    <source>
        <dbReference type="ARBA" id="ARBA00023002"/>
    </source>
</evidence>
<dbReference type="STRING" id="1391915.U7PRV0"/>
<reference evidence="5" key="1">
    <citation type="journal article" date="2014" name="Genome Announc.">
        <title>Genome sequence of the pathogenic fungus Sporothrix schenckii (ATCC 58251).</title>
        <authorList>
            <person name="Cuomo C.A."/>
            <person name="Rodriguez-Del Valle N."/>
            <person name="Perez-Sanchez L."/>
            <person name="Abouelleil A."/>
            <person name="Goldberg J."/>
            <person name="Young S."/>
            <person name="Zeng Q."/>
            <person name="Birren B.W."/>
        </authorList>
    </citation>
    <scope>NUCLEOTIDE SEQUENCE [LARGE SCALE GENOMIC DNA]</scope>
    <source>
        <strain evidence="5">ATCC 58251 / de Perez 2211183</strain>
    </source>
</reference>
<accession>U7PRV0</accession>
<dbReference type="PANTHER" id="PTHR10366:SF812">
    <property type="entry name" value="VPS9 DOMAIN-CONTAINING PROTEIN"/>
    <property type="match status" value="1"/>
</dbReference>
<proteinExistence type="inferred from homology"/>
<dbReference type="AlphaFoldDB" id="U7PRV0"/>
<dbReference type="eggNOG" id="KOG1502">
    <property type="taxonomic scope" value="Eukaryota"/>
</dbReference>
<dbReference type="Pfam" id="PF01370">
    <property type="entry name" value="Epimerase"/>
    <property type="match status" value="1"/>
</dbReference>
<organism evidence="4 5">
    <name type="scientific">Sporothrix schenckii (strain ATCC 58251 / de Perez 2211183)</name>
    <name type="common">Rose-picker's disease fungus</name>
    <dbReference type="NCBI Taxonomy" id="1391915"/>
    <lineage>
        <taxon>Eukaryota</taxon>
        <taxon>Fungi</taxon>
        <taxon>Dikarya</taxon>
        <taxon>Ascomycota</taxon>
        <taxon>Pezizomycotina</taxon>
        <taxon>Sordariomycetes</taxon>
        <taxon>Sordariomycetidae</taxon>
        <taxon>Ophiostomatales</taxon>
        <taxon>Ophiostomataceae</taxon>
        <taxon>Sporothrix</taxon>
    </lineage>
</organism>
<dbReference type="OrthoDB" id="2735536at2759"/>
<protein>
    <recommendedName>
        <fullName evidence="3">NAD-dependent epimerase/dehydratase domain-containing protein</fullName>
    </recommendedName>
</protein>
<dbReference type="SUPFAM" id="SSF51735">
    <property type="entry name" value="NAD(P)-binding Rossmann-fold domains"/>
    <property type="match status" value="1"/>
</dbReference>
<dbReference type="HOGENOM" id="CLU_007383_9_2_1"/>
<dbReference type="Gene3D" id="3.40.50.720">
    <property type="entry name" value="NAD(P)-binding Rossmann-like Domain"/>
    <property type="match status" value="1"/>
</dbReference>
<feature type="domain" description="NAD-dependent epimerase/dehydratase" evidence="3">
    <location>
        <begin position="6"/>
        <end position="210"/>
    </location>
</feature>
<comment type="similarity">
    <text evidence="2">Belongs to the NAD(P)-dependent epimerase/dehydratase family. Dihydroflavonol-4-reductase subfamily.</text>
</comment>
<dbReference type="InterPro" id="IPR001509">
    <property type="entry name" value="Epimerase_deHydtase"/>
</dbReference>
<dbReference type="EMBL" id="KI440846">
    <property type="protein sequence ID" value="ERS98327.1"/>
    <property type="molecule type" value="Genomic_DNA"/>
</dbReference>